<feature type="domain" description="THAP-type" evidence="6">
    <location>
        <begin position="1"/>
        <end position="73"/>
    </location>
</feature>
<dbReference type="PROSITE" id="PS50950">
    <property type="entry name" value="ZF_THAP"/>
    <property type="match status" value="1"/>
</dbReference>
<keyword evidence="3" id="KW-0862">Zinc</keyword>
<dbReference type="InterPro" id="IPR026516">
    <property type="entry name" value="THAP1/10"/>
</dbReference>
<dbReference type="GO" id="GO:0043565">
    <property type="term" value="F:sequence-specific DNA binding"/>
    <property type="evidence" value="ECO:0007669"/>
    <property type="project" value="InterPro"/>
</dbReference>
<evidence type="ECO:0000259" key="6">
    <source>
        <dbReference type="PROSITE" id="PS50950"/>
    </source>
</evidence>
<sequence length="102" mass="11825">MPSCSFKNCKNLSRNKKNVRYFSFPKNQEMIAKWKILCKENVNPNNARVCSQHFHSSQYKDRSWLLGLLPNYSPVKSRKLKLDSNGICRGQCNNCGGEGFEY</sequence>
<dbReference type="AlphaFoldDB" id="E9JBF1"/>
<evidence type="ECO:0000256" key="2">
    <source>
        <dbReference type="ARBA" id="ARBA00022771"/>
    </source>
</evidence>
<dbReference type="HOGENOM" id="CLU_2284553_0_0_1"/>
<evidence type="ECO:0000256" key="3">
    <source>
        <dbReference type="ARBA" id="ARBA00022833"/>
    </source>
</evidence>
<dbReference type="SMART" id="SM00980">
    <property type="entry name" value="THAP"/>
    <property type="match status" value="1"/>
</dbReference>
<dbReference type="Gene3D" id="6.20.210.20">
    <property type="entry name" value="THAP domain"/>
    <property type="match status" value="1"/>
</dbReference>
<organism>
    <name type="scientific">Solenopsis invicta</name>
    <name type="common">Red imported fire ant</name>
    <name type="synonym">Solenopsis wagneri</name>
    <dbReference type="NCBI Taxonomy" id="13686"/>
    <lineage>
        <taxon>Eukaryota</taxon>
        <taxon>Metazoa</taxon>
        <taxon>Ecdysozoa</taxon>
        <taxon>Arthropoda</taxon>
        <taxon>Hexapoda</taxon>
        <taxon>Insecta</taxon>
        <taxon>Pterygota</taxon>
        <taxon>Neoptera</taxon>
        <taxon>Endopterygota</taxon>
        <taxon>Hymenoptera</taxon>
        <taxon>Apocrita</taxon>
        <taxon>Aculeata</taxon>
        <taxon>Formicoidea</taxon>
        <taxon>Formicidae</taxon>
        <taxon>Myrmicinae</taxon>
        <taxon>Solenopsis</taxon>
    </lineage>
</organism>
<dbReference type="GO" id="GO:0008270">
    <property type="term" value="F:zinc ion binding"/>
    <property type="evidence" value="ECO:0007669"/>
    <property type="project" value="UniProtKB-KW"/>
</dbReference>
<keyword evidence="2 5" id="KW-0863">Zinc-finger</keyword>
<dbReference type="PANTHER" id="PTHR46600:SF11">
    <property type="entry name" value="THAP DOMAIN-CONTAINING PROTEIN 10"/>
    <property type="match status" value="1"/>
</dbReference>
<reference evidence="7" key="1">
    <citation type="journal article" date="2011" name="Proc. Natl. Acad. Sci. U.S.A.">
        <title>The genome of the fire ant Solenopsis invicta.</title>
        <authorList>
            <person name="Wurm Y."/>
            <person name="Wang J."/>
            <person name="Riba-Grognuz O."/>
            <person name="Corona M."/>
            <person name="Nygaard S."/>
            <person name="Hunt B.G."/>
            <person name="Ingram K.K."/>
            <person name="Falquet L."/>
            <person name="Nipitwattanaphon M."/>
            <person name="Gotzek D."/>
            <person name="Dijkstra M.B."/>
            <person name="Oettler J."/>
            <person name="Comtesse F."/>
            <person name="Shih C.J."/>
            <person name="Wu W.J."/>
            <person name="Yang C.C."/>
            <person name="Thomas J."/>
            <person name="Beaudoing E."/>
            <person name="Pradervand S."/>
            <person name="Flegel V."/>
            <person name="Cook E.D."/>
            <person name="Fabbretti R."/>
            <person name="Stockinger H."/>
            <person name="Long L."/>
            <person name="Farmerie W.G."/>
            <person name="Oakey J."/>
            <person name="Boomsma J.J."/>
            <person name="Pamilo P."/>
            <person name="Yi S.V."/>
            <person name="Heinze J."/>
            <person name="Goodisman M.A."/>
            <person name="Farinelli L."/>
            <person name="Harshman K."/>
            <person name="Hulo N."/>
            <person name="Cerutti L."/>
            <person name="Xenarios I."/>
            <person name="Shoemaker D."/>
            <person name="Keller L."/>
        </authorList>
    </citation>
    <scope>NUCLEOTIDE SEQUENCE [LARGE SCALE GENOMIC DNA]</scope>
</reference>
<protein>
    <recommendedName>
        <fullName evidence="6">THAP-type domain-containing protein</fullName>
    </recommendedName>
</protein>
<name>E9JBF1_SOLIN</name>
<evidence type="ECO:0000313" key="7">
    <source>
        <dbReference type="EMBL" id="EFZ09852.1"/>
    </source>
</evidence>
<proteinExistence type="predicted"/>
<dbReference type="PANTHER" id="PTHR46600">
    <property type="entry name" value="THAP DOMAIN-CONTAINING"/>
    <property type="match status" value="1"/>
</dbReference>
<dbReference type="EMBL" id="GL771049">
    <property type="protein sequence ID" value="EFZ09852.1"/>
    <property type="molecule type" value="Genomic_DNA"/>
</dbReference>
<dbReference type="SUPFAM" id="SSF57716">
    <property type="entry name" value="Glucocorticoid receptor-like (DNA-binding domain)"/>
    <property type="match status" value="1"/>
</dbReference>
<feature type="non-terminal residue" evidence="7">
    <location>
        <position position="102"/>
    </location>
</feature>
<accession>E9JBF1</accession>
<evidence type="ECO:0000256" key="4">
    <source>
        <dbReference type="ARBA" id="ARBA00023125"/>
    </source>
</evidence>
<keyword evidence="4 5" id="KW-0238">DNA-binding</keyword>
<dbReference type="InterPro" id="IPR038441">
    <property type="entry name" value="THAP_Znf_sf"/>
</dbReference>
<gene>
    <name evidence="7" type="ORF">SINV_13018</name>
</gene>
<dbReference type="InterPro" id="IPR006612">
    <property type="entry name" value="THAP_Znf"/>
</dbReference>
<evidence type="ECO:0000256" key="1">
    <source>
        <dbReference type="ARBA" id="ARBA00022723"/>
    </source>
</evidence>
<dbReference type="Pfam" id="PF05485">
    <property type="entry name" value="THAP"/>
    <property type="match status" value="1"/>
</dbReference>
<keyword evidence="1" id="KW-0479">Metal-binding</keyword>
<evidence type="ECO:0000256" key="5">
    <source>
        <dbReference type="PROSITE-ProRule" id="PRU00309"/>
    </source>
</evidence>